<accession>F4RPJ9</accession>
<gene>
    <name evidence="2" type="ORF">MELLADRAFT_107367</name>
</gene>
<dbReference type="InParanoid" id="F4RPJ9"/>
<dbReference type="AlphaFoldDB" id="F4RPJ9"/>
<dbReference type="RefSeq" id="XP_007411033.1">
    <property type="nucleotide sequence ID" value="XM_007410971.1"/>
</dbReference>
<dbReference type="HOGENOM" id="CLU_1475479_0_0_1"/>
<feature type="compositionally biased region" description="Basic and acidic residues" evidence="1">
    <location>
        <begin position="7"/>
        <end position="23"/>
    </location>
</feature>
<dbReference type="VEuPathDB" id="FungiDB:MELLADRAFT_107367"/>
<feature type="region of interest" description="Disordered" evidence="1">
    <location>
        <begin position="1"/>
        <end position="27"/>
    </location>
</feature>
<protein>
    <submittedName>
        <fullName evidence="2">Uncharacterized protein</fullName>
    </submittedName>
</protein>
<dbReference type="GeneID" id="18923152"/>
<evidence type="ECO:0000313" key="3">
    <source>
        <dbReference type="Proteomes" id="UP000001072"/>
    </source>
</evidence>
<evidence type="ECO:0000256" key="1">
    <source>
        <dbReference type="SAM" id="MobiDB-lite"/>
    </source>
</evidence>
<name>F4RPJ9_MELLP</name>
<dbReference type="EMBL" id="GL883112">
    <property type="protein sequence ID" value="EGG05544.1"/>
    <property type="molecule type" value="Genomic_DNA"/>
</dbReference>
<sequence>MPPKTGESIKKDDQPLEQKKATPDPEELEAYQEYLASKEENTPASPDPEELEAYQAYLDSQVQDVPERRFCSAEPEEVEAVIDYLKSEMGPSLDEHISESGSYDSVKNPEGRLFYTLGDYCRGDVPEDRLRERLLWVQEERKRIRERMRRVEKERDPEGTEAQ</sequence>
<keyword evidence="3" id="KW-1185">Reference proteome</keyword>
<dbReference type="KEGG" id="mlr:MELLADRAFT_107367"/>
<organism evidence="3">
    <name type="scientific">Melampsora larici-populina (strain 98AG31 / pathotype 3-4-7)</name>
    <name type="common">Poplar leaf rust fungus</name>
    <dbReference type="NCBI Taxonomy" id="747676"/>
    <lineage>
        <taxon>Eukaryota</taxon>
        <taxon>Fungi</taxon>
        <taxon>Dikarya</taxon>
        <taxon>Basidiomycota</taxon>
        <taxon>Pucciniomycotina</taxon>
        <taxon>Pucciniomycetes</taxon>
        <taxon>Pucciniales</taxon>
        <taxon>Melampsoraceae</taxon>
        <taxon>Melampsora</taxon>
    </lineage>
</organism>
<dbReference type="Proteomes" id="UP000001072">
    <property type="component" value="Unassembled WGS sequence"/>
</dbReference>
<evidence type="ECO:0000313" key="2">
    <source>
        <dbReference type="EMBL" id="EGG05544.1"/>
    </source>
</evidence>
<reference evidence="3" key="1">
    <citation type="journal article" date="2011" name="Proc. Natl. Acad. Sci. U.S.A.">
        <title>Obligate biotrophy features unraveled by the genomic analysis of rust fungi.</title>
        <authorList>
            <person name="Duplessis S."/>
            <person name="Cuomo C.A."/>
            <person name="Lin Y.-C."/>
            <person name="Aerts A."/>
            <person name="Tisserant E."/>
            <person name="Veneault-Fourrey C."/>
            <person name="Joly D.L."/>
            <person name="Hacquard S."/>
            <person name="Amselem J."/>
            <person name="Cantarel B.L."/>
            <person name="Chiu R."/>
            <person name="Coutinho P.M."/>
            <person name="Feau N."/>
            <person name="Field M."/>
            <person name="Frey P."/>
            <person name="Gelhaye E."/>
            <person name="Goldberg J."/>
            <person name="Grabherr M.G."/>
            <person name="Kodira C.D."/>
            <person name="Kohler A."/>
            <person name="Kuees U."/>
            <person name="Lindquist E.A."/>
            <person name="Lucas S.M."/>
            <person name="Mago R."/>
            <person name="Mauceli E."/>
            <person name="Morin E."/>
            <person name="Murat C."/>
            <person name="Pangilinan J.L."/>
            <person name="Park R."/>
            <person name="Pearson M."/>
            <person name="Quesneville H."/>
            <person name="Rouhier N."/>
            <person name="Sakthikumar S."/>
            <person name="Salamov A.A."/>
            <person name="Schmutz J."/>
            <person name="Selles B."/>
            <person name="Shapiro H."/>
            <person name="Tanguay P."/>
            <person name="Tuskan G.A."/>
            <person name="Henrissat B."/>
            <person name="Van de Peer Y."/>
            <person name="Rouze P."/>
            <person name="Ellis J.G."/>
            <person name="Dodds P.N."/>
            <person name="Schein J.E."/>
            <person name="Zhong S."/>
            <person name="Hamelin R.C."/>
            <person name="Grigoriev I.V."/>
            <person name="Szabo L.J."/>
            <person name="Martin F."/>
        </authorList>
    </citation>
    <scope>NUCLEOTIDE SEQUENCE [LARGE SCALE GENOMIC DNA]</scope>
    <source>
        <strain evidence="3">98AG31 / pathotype 3-4-7</strain>
    </source>
</reference>
<proteinExistence type="predicted"/>